<proteinExistence type="predicted"/>
<evidence type="ECO:0000313" key="4">
    <source>
        <dbReference type="Proteomes" id="UP000193380"/>
    </source>
</evidence>
<dbReference type="PANTHER" id="PTHR12305">
    <property type="entry name" value="PHOSPHATASE WITH HOMOLOGY TO TENSIN"/>
    <property type="match status" value="1"/>
</dbReference>
<dbReference type="GO" id="GO:0016314">
    <property type="term" value="F:phosphatidylinositol-3,4,5-trisphosphate 3-phosphatase activity"/>
    <property type="evidence" value="ECO:0007669"/>
    <property type="project" value="TreeGrafter"/>
</dbReference>
<evidence type="ECO:0000259" key="2">
    <source>
        <dbReference type="PROSITE" id="PS51181"/>
    </source>
</evidence>
<sequence>MTSDLSPVRCLRTSKDGFDLDLTYVTDRVIAMSFPSSGKQALYRNPIREVARFLDTKHEDHYRVYNLCSEKGYDPKFFHYRVERVFIDDHNVPSLE</sequence>
<name>A0A061ADT0_ONCMY</name>
<feature type="domain" description="Phosphatase tensin-type" evidence="2">
    <location>
        <begin position="11"/>
        <end position="96"/>
    </location>
</feature>
<dbReference type="PROSITE" id="PS51181">
    <property type="entry name" value="PPASE_TENSIN"/>
    <property type="match status" value="1"/>
</dbReference>
<dbReference type="InterPro" id="IPR029023">
    <property type="entry name" value="Tensin_phosphatase"/>
</dbReference>
<dbReference type="InterPro" id="IPR051281">
    <property type="entry name" value="Dual-spec_lipid-protein_phosph"/>
</dbReference>
<dbReference type="AlphaFoldDB" id="A0A061ADT0"/>
<dbReference type="SUPFAM" id="SSF52799">
    <property type="entry name" value="(Phosphotyrosine protein) phosphatases II"/>
    <property type="match status" value="1"/>
</dbReference>
<dbReference type="STRING" id="8022.A0A061ADT0"/>
<dbReference type="GO" id="GO:0005829">
    <property type="term" value="C:cytosol"/>
    <property type="evidence" value="ECO:0007669"/>
    <property type="project" value="TreeGrafter"/>
</dbReference>
<dbReference type="EMBL" id="FR980140">
    <property type="protein sequence ID" value="CDR18867.1"/>
    <property type="molecule type" value="Genomic_DNA"/>
</dbReference>
<dbReference type="Proteomes" id="UP000193380">
    <property type="component" value="Unassembled WGS sequence"/>
</dbReference>
<protein>
    <recommendedName>
        <fullName evidence="2">Phosphatase tensin-type domain-containing protein</fullName>
    </recommendedName>
</protein>
<dbReference type="Gene3D" id="3.90.190.10">
    <property type="entry name" value="Protein tyrosine phosphatase superfamily"/>
    <property type="match status" value="1"/>
</dbReference>
<reference evidence="3" key="1">
    <citation type="journal article" date="2014" name="Nat. Commun.">
        <title>The rainbow trout genome provides novel insights into evolution after whole-genome duplication in vertebrates.</title>
        <authorList>
            <person name="Berthelot C."/>
            <person name="Brunet F."/>
            <person name="Chalopin D."/>
            <person name="Juanchich A."/>
            <person name="Bernard M."/>
            <person name="Noel B."/>
            <person name="Bento P."/>
            <person name="Da Silva C."/>
            <person name="Labadie K."/>
            <person name="Alberti A."/>
            <person name="Aury J.M."/>
            <person name="Louis A."/>
            <person name="Dehais P."/>
            <person name="Bardou P."/>
            <person name="Montfort J."/>
            <person name="Klopp C."/>
            <person name="Cabau C."/>
            <person name="Gaspin C."/>
            <person name="Thorgaard G.H."/>
            <person name="Boussaha M."/>
            <person name="Quillet E."/>
            <person name="Guyomard R."/>
            <person name="Galiana D."/>
            <person name="Bobe J."/>
            <person name="Volff J.N."/>
            <person name="Genet C."/>
            <person name="Wincker P."/>
            <person name="Jaillon O."/>
            <person name="Roest Crollius H."/>
            <person name="Guiguen Y."/>
        </authorList>
    </citation>
    <scope>NUCLEOTIDE SEQUENCE [LARGE SCALE GENOMIC DNA]</scope>
</reference>
<accession>A0A061ADT0</accession>
<dbReference type="PANTHER" id="PTHR12305:SF60">
    <property type="entry name" value="PHOSPHATIDYLINOSITOL 3,4,5-TRISPHOSPHATE 3-PHOSPHATASE TPTE2-RELATED"/>
    <property type="match status" value="1"/>
</dbReference>
<evidence type="ECO:0000256" key="1">
    <source>
        <dbReference type="ARBA" id="ARBA00022801"/>
    </source>
</evidence>
<gene>
    <name evidence="3" type="ORF">GSONMT00062581001</name>
</gene>
<evidence type="ECO:0000313" key="3">
    <source>
        <dbReference type="EMBL" id="CDR18867.1"/>
    </source>
</evidence>
<dbReference type="InterPro" id="IPR029021">
    <property type="entry name" value="Prot-tyrosine_phosphatase-like"/>
</dbReference>
<organism evidence="3 4">
    <name type="scientific">Oncorhynchus mykiss</name>
    <name type="common">Rainbow trout</name>
    <name type="synonym">Salmo gairdneri</name>
    <dbReference type="NCBI Taxonomy" id="8022"/>
    <lineage>
        <taxon>Eukaryota</taxon>
        <taxon>Metazoa</taxon>
        <taxon>Chordata</taxon>
        <taxon>Craniata</taxon>
        <taxon>Vertebrata</taxon>
        <taxon>Euteleostomi</taxon>
        <taxon>Actinopterygii</taxon>
        <taxon>Neopterygii</taxon>
        <taxon>Teleostei</taxon>
        <taxon>Protacanthopterygii</taxon>
        <taxon>Salmoniformes</taxon>
        <taxon>Salmonidae</taxon>
        <taxon>Salmoninae</taxon>
        <taxon>Oncorhynchus</taxon>
    </lineage>
</organism>
<keyword evidence="1" id="KW-0378">Hydrolase</keyword>
<reference evidence="3" key="2">
    <citation type="submission" date="2014-03" db="EMBL/GenBank/DDBJ databases">
        <authorList>
            <person name="Genoscope - CEA"/>
        </authorList>
    </citation>
    <scope>NUCLEOTIDE SEQUENCE</scope>
</reference>
<dbReference type="PaxDb" id="8022-A0A061ADT0"/>